<keyword evidence="4 12" id="KW-0548">Nucleotidyltransferase</keyword>
<name>D4L9P0_RUMC1</name>
<dbReference type="Gene3D" id="3.40.1360.10">
    <property type="match status" value="1"/>
</dbReference>
<reference evidence="16" key="1">
    <citation type="submission" date="2010-03" db="EMBL/GenBank/DDBJ databases">
        <title>The genome sequence of Ruminococcus sp. 18P13.</title>
        <authorList>
            <consortium name="metaHIT consortium -- http://www.metahit.eu/"/>
            <person name="Pajon A."/>
            <person name="Turner K."/>
            <person name="Parkhill J."/>
            <person name="Bernalier A."/>
        </authorList>
    </citation>
    <scope>NUCLEOTIDE SEQUENCE [LARGE SCALE GENOMIC DNA]</scope>
    <source>
        <strain evidence="16">Type strain: 18P13</strain>
    </source>
</reference>
<dbReference type="InterPro" id="IPR037068">
    <property type="entry name" value="DNA_primase_core_N_sf"/>
</dbReference>
<dbReference type="InterPro" id="IPR007693">
    <property type="entry name" value="DNA_helicase_DnaB-like_N"/>
</dbReference>
<evidence type="ECO:0000256" key="6">
    <source>
        <dbReference type="ARBA" id="ARBA00022723"/>
    </source>
</evidence>
<dbReference type="GeneID" id="83154916"/>
<feature type="domain" description="Toprim" evidence="15">
    <location>
        <begin position="251"/>
        <end position="332"/>
    </location>
</feature>
<dbReference type="STRING" id="213810.RUM_00580"/>
<evidence type="ECO:0000256" key="1">
    <source>
        <dbReference type="ARBA" id="ARBA00022478"/>
    </source>
</evidence>
<dbReference type="GO" id="GO:0006269">
    <property type="term" value="P:DNA replication, synthesis of primer"/>
    <property type="evidence" value="ECO:0007669"/>
    <property type="project" value="UniProtKB-UniRule"/>
</dbReference>
<dbReference type="InterPro" id="IPR036977">
    <property type="entry name" value="DNA_primase_Znf_CHC2"/>
</dbReference>
<feature type="zinc finger region" description="CHC2-type" evidence="12 14">
    <location>
        <begin position="38"/>
        <end position="62"/>
    </location>
</feature>
<dbReference type="BioCyc" id="RCHA213810:RUM_RS00255-MONOMER"/>
<dbReference type="SUPFAM" id="SSF56731">
    <property type="entry name" value="DNA primase core"/>
    <property type="match status" value="1"/>
</dbReference>
<keyword evidence="3 12" id="KW-0808">Transferase</keyword>
<dbReference type="InterPro" id="IPR006295">
    <property type="entry name" value="DNA_primase_DnaG"/>
</dbReference>
<dbReference type="CDD" id="cd03364">
    <property type="entry name" value="TOPRIM_DnaG_primases"/>
    <property type="match status" value="1"/>
</dbReference>
<comment type="cofactor">
    <cofactor evidence="12 13 14">
        <name>Zn(2+)</name>
        <dbReference type="ChEBI" id="CHEBI:29105"/>
    </cofactor>
    <text evidence="12 13 14">Binds 1 zinc ion per monomer.</text>
</comment>
<dbReference type="GO" id="GO:0003677">
    <property type="term" value="F:DNA binding"/>
    <property type="evidence" value="ECO:0007669"/>
    <property type="project" value="UniProtKB-KW"/>
</dbReference>
<keyword evidence="17" id="KW-1185">Reference proteome</keyword>
<sequence length="581" mass="65711">MPLPDEFIYQLKLANPIDTTMGRYVHLIRSGSNYKCLCPFHSEKTPSCTVYTGTQSFYCFGCGAGGDVITFTKQIENLDTYEAIKLLAERGGLEMPENDLNKDGAKLKLRILEMNREAANFFYRNLLQGQDKRGLQYAVQRGLTPKAIKKYAIGYAPAAWDGLMKHLEGLGFTREEMLSAGLIRQNARGCFDFFRERVMFPIIDLRGNVIAFGGRLIEGEGPKYLNSGDTPVFKKSRNLFSLNFAKNANVKQLILAEGYMDVIAINQAGFEQVVATLGTALTAEQARIMAQYATEVVLCYDSDSAGQNATHRAINLLSEAGLHTRILKVQDAKDPDEYIRKFGATRFKLLLDNSGGAINFELARCREGLDLATEQGKIDFLRRTVQVLAGIRNEMEREVYLSRIAKEEEISLDILHSQVKAQLRKSYYTEKKQSWNAMMAKSSFRDELNPEAPQYQREAKAEEQILAYLFLHPDLLPEVEKRLKPEHFFTSLHRKIYEVFCERMPETDTFSVSMFRDACSDAEMGRITGIMAHNAEVALTADTLNDCIRLLLQAKEHEKINADQLSDDDLLSIVNQARNKN</sequence>
<dbReference type="Pfam" id="PF10410">
    <property type="entry name" value="DnaB_bind"/>
    <property type="match status" value="1"/>
</dbReference>
<dbReference type="GO" id="GO:0008270">
    <property type="term" value="F:zinc ion binding"/>
    <property type="evidence" value="ECO:0007669"/>
    <property type="project" value="UniProtKB-UniRule"/>
</dbReference>
<evidence type="ECO:0000256" key="14">
    <source>
        <dbReference type="PIRSR" id="PIRSR002811-1"/>
    </source>
</evidence>
<dbReference type="InterPro" id="IPR050219">
    <property type="entry name" value="DnaG_primase"/>
</dbReference>
<reference evidence="16" key="2">
    <citation type="submission" date="2010-03" db="EMBL/GenBank/DDBJ databases">
        <authorList>
            <person name="Pajon A."/>
        </authorList>
    </citation>
    <scope>NUCLEOTIDE SEQUENCE</scope>
    <source>
        <strain evidence="16">Type strain: 18P13</strain>
    </source>
</reference>
<comment type="function">
    <text evidence="12 13">RNA polymerase that catalyzes the synthesis of short RNA molecules used as primers for DNA polymerase during DNA replication.</text>
</comment>
<dbReference type="InterPro" id="IPR006171">
    <property type="entry name" value="TOPRIM_dom"/>
</dbReference>
<dbReference type="Pfam" id="PF01807">
    <property type="entry name" value="Zn_ribbon_DnaG"/>
    <property type="match status" value="1"/>
</dbReference>
<keyword evidence="6 12" id="KW-0479">Metal-binding</keyword>
<dbReference type="EMBL" id="FP929052">
    <property type="protein sequence ID" value="CBL16335.1"/>
    <property type="molecule type" value="Genomic_DNA"/>
</dbReference>
<evidence type="ECO:0000256" key="13">
    <source>
        <dbReference type="PIRNR" id="PIRNR002811"/>
    </source>
</evidence>
<dbReference type="Pfam" id="PF00772">
    <property type="entry name" value="DnaB"/>
    <property type="match status" value="1"/>
</dbReference>
<dbReference type="InterPro" id="IPR016136">
    <property type="entry name" value="DNA_helicase_N/primase_C"/>
</dbReference>
<gene>
    <name evidence="12" type="primary">dnaG</name>
    <name evidence="16" type="ordered locus">RUM_00580</name>
</gene>
<dbReference type="NCBIfam" id="TIGR01391">
    <property type="entry name" value="dnaG"/>
    <property type="match status" value="1"/>
</dbReference>
<dbReference type="Pfam" id="PF13155">
    <property type="entry name" value="Toprim_2"/>
    <property type="match status" value="1"/>
</dbReference>
<dbReference type="Pfam" id="PF08275">
    <property type="entry name" value="DNAG_N"/>
    <property type="match status" value="1"/>
</dbReference>
<dbReference type="InterPro" id="IPR019475">
    <property type="entry name" value="DNA_primase_DnaB-bd"/>
</dbReference>
<dbReference type="PROSITE" id="PS50880">
    <property type="entry name" value="TOPRIM"/>
    <property type="match status" value="1"/>
</dbReference>
<dbReference type="PANTHER" id="PTHR30313:SF2">
    <property type="entry name" value="DNA PRIMASE"/>
    <property type="match status" value="1"/>
</dbReference>
<keyword evidence="9" id="KW-0460">Magnesium</keyword>
<dbReference type="InterPro" id="IPR034151">
    <property type="entry name" value="TOPRIM_DnaG_bac"/>
</dbReference>
<evidence type="ECO:0000256" key="2">
    <source>
        <dbReference type="ARBA" id="ARBA00022515"/>
    </source>
</evidence>
<dbReference type="SUPFAM" id="SSF48024">
    <property type="entry name" value="N-terminal domain of DnaB helicase"/>
    <property type="match status" value="1"/>
</dbReference>
<dbReference type="GO" id="GO:0000428">
    <property type="term" value="C:DNA-directed RNA polymerase complex"/>
    <property type="evidence" value="ECO:0007669"/>
    <property type="project" value="UniProtKB-KW"/>
</dbReference>
<dbReference type="Proteomes" id="UP000007054">
    <property type="component" value="Chromosome"/>
</dbReference>
<comment type="subunit">
    <text evidence="12">Monomer. Interacts with DnaB.</text>
</comment>
<keyword evidence="10 12" id="KW-0238">DNA-binding</keyword>
<dbReference type="InterPro" id="IPR013264">
    <property type="entry name" value="DNAG_N"/>
</dbReference>
<dbReference type="SUPFAM" id="SSF57783">
    <property type="entry name" value="Zinc beta-ribbon"/>
    <property type="match status" value="1"/>
</dbReference>
<dbReference type="PANTHER" id="PTHR30313">
    <property type="entry name" value="DNA PRIMASE"/>
    <property type="match status" value="1"/>
</dbReference>
<dbReference type="GO" id="GO:0003899">
    <property type="term" value="F:DNA-directed RNA polymerase activity"/>
    <property type="evidence" value="ECO:0007669"/>
    <property type="project" value="UniProtKB-UniRule"/>
</dbReference>
<evidence type="ECO:0000256" key="3">
    <source>
        <dbReference type="ARBA" id="ARBA00022679"/>
    </source>
</evidence>
<keyword evidence="5 12" id="KW-0235">DNA replication</keyword>
<evidence type="ECO:0000256" key="5">
    <source>
        <dbReference type="ARBA" id="ARBA00022705"/>
    </source>
</evidence>
<evidence type="ECO:0000256" key="4">
    <source>
        <dbReference type="ARBA" id="ARBA00022695"/>
    </source>
</evidence>
<protein>
    <recommendedName>
        <fullName evidence="12 13">DNA primase</fullName>
        <ecNumber evidence="12">2.7.7.101</ecNumber>
    </recommendedName>
</protein>
<keyword evidence="1 12" id="KW-0240">DNA-directed RNA polymerase</keyword>
<evidence type="ECO:0000313" key="16">
    <source>
        <dbReference type="EMBL" id="CBL16335.1"/>
    </source>
</evidence>
<evidence type="ECO:0000256" key="11">
    <source>
        <dbReference type="ARBA" id="ARBA00023163"/>
    </source>
</evidence>
<dbReference type="GO" id="GO:0005524">
    <property type="term" value="F:ATP binding"/>
    <property type="evidence" value="ECO:0007669"/>
    <property type="project" value="InterPro"/>
</dbReference>
<dbReference type="KEGG" id="rch:RUM_00580"/>
<dbReference type="SMART" id="SM00493">
    <property type="entry name" value="TOPRIM"/>
    <property type="match status" value="1"/>
</dbReference>
<dbReference type="InterPro" id="IPR036185">
    <property type="entry name" value="DNA_heli_DnaB-like_N_sf"/>
</dbReference>
<keyword evidence="2 12" id="KW-0639">Primosome</keyword>
<comment type="similarity">
    <text evidence="12 13">Belongs to the DnaG primase family.</text>
</comment>
<dbReference type="PATRIC" id="fig|213810.4.peg.160"/>
<proteinExistence type="inferred from homology"/>
<keyword evidence="7 12" id="KW-0863">Zinc-finger</keyword>
<evidence type="ECO:0000259" key="15">
    <source>
        <dbReference type="PROSITE" id="PS50880"/>
    </source>
</evidence>
<comment type="catalytic activity">
    <reaction evidence="12">
        <text>ssDNA + n NTP = ssDNA/pppN(pN)n-1 hybrid + (n-1) diphosphate.</text>
        <dbReference type="EC" id="2.7.7.101"/>
    </reaction>
</comment>
<evidence type="ECO:0000256" key="10">
    <source>
        <dbReference type="ARBA" id="ARBA00023125"/>
    </source>
</evidence>
<organism evidence="16 17">
    <name type="scientific">Ruminococcus champanellensis (strain DSM 18848 / JCM 17042 / KCTC 15320 / 18P13)</name>
    <dbReference type="NCBI Taxonomy" id="213810"/>
    <lineage>
        <taxon>Bacteria</taxon>
        <taxon>Bacillati</taxon>
        <taxon>Bacillota</taxon>
        <taxon>Clostridia</taxon>
        <taxon>Eubacteriales</taxon>
        <taxon>Oscillospiraceae</taxon>
        <taxon>Ruminococcus</taxon>
    </lineage>
</organism>
<dbReference type="HAMAP" id="MF_00974">
    <property type="entry name" value="DNA_primase_DnaG"/>
    <property type="match status" value="1"/>
</dbReference>
<dbReference type="AlphaFoldDB" id="D4L9P0"/>
<dbReference type="PIRSF" id="PIRSF002811">
    <property type="entry name" value="DnaG"/>
    <property type="match status" value="1"/>
</dbReference>
<dbReference type="Gene3D" id="3.90.980.10">
    <property type="entry name" value="DNA primase, catalytic core, N-terminal domain"/>
    <property type="match status" value="1"/>
</dbReference>
<dbReference type="GO" id="GO:0005737">
    <property type="term" value="C:cytoplasm"/>
    <property type="evidence" value="ECO:0007669"/>
    <property type="project" value="TreeGrafter"/>
</dbReference>
<dbReference type="Gene3D" id="3.90.580.10">
    <property type="entry name" value="Zinc finger, CHC2-type domain"/>
    <property type="match status" value="1"/>
</dbReference>
<dbReference type="GO" id="GO:0003678">
    <property type="term" value="F:DNA helicase activity"/>
    <property type="evidence" value="ECO:0007669"/>
    <property type="project" value="InterPro"/>
</dbReference>
<dbReference type="EC" id="2.7.7.101" evidence="12"/>
<dbReference type="Gene3D" id="1.10.860.10">
    <property type="entry name" value="DNAb Helicase, Chain A"/>
    <property type="match status" value="1"/>
</dbReference>
<dbReference type="FunFam" id="3.90.980.10:FF:000001">
    <property type="entry name" value="DNA primase"/>
    <property type="match status" value="1"/>
</dbReference>
<keyword evidence="8 12" id="KW-0862">Zinc</keyword>
<comment type="domain">
    <text evidence="12">Contains an N-terminal zinc-binding domain, a central core domain that contains the primase activity, and a C-terminal DnaB-binding domain.</text>
</comment>
<evidence type="ECO:0000313" key="17">
    <source>
        <dbReference type="Proteomes" id="UP000007054"/>
    </source>
</evidence>
<dbReference type="InterPro" id="IPR002694">
    <property type="entry name" value="Znf_CHC2"/>
</dbReference>
<accession>D4L9P0</accession>
<dbReference type="RefSeq" id="WP_015557243.1">
    <property type="nucleotide sequence ID" value="NC_021039.1"/>
</dbReference>
<evidence type="ECO:0000256" key="12">
    <source>
        <dbReference type="HAMAP-Rule" id="MF_00974"/>
    </source>
</evidence>
<evidence type="ECO:0000256" key="9">
    <source>
        <dbReference type="ARBA" id="ARBA00022842"/>
    </source>
</evidence>
<evidence type="ECO:0000256" key="8">
    <source>
        <dbReference type="ARBA" id="ARBA00022833"/>
    </source>
</evidence>
<dbReference type="HOGENOM" id="CLU_013501_3_3_9"/>
<dbReference type="SMART" id="SM00400">
    <property type="entry name" value="ZnF_CHCC"/>
    <property type="match status" value="1"/>
</dbReference>
<dbReference type="InterPro" id="IPR030846">
    <property type="entry name" value="DnaG_bac"/>
</dbReference>
<evidence type="ECO:0000256" key="7">
    <source>
        <dbReference type="ARBA" id="ARBA00022771"/>
    </source>
</evidence>
<dbReference type="GO" id="GO:1990077">
    <property type="term" value="C:primosome complex"/>
    <property type="evidence" value="ECO:0007669"/>
    <property type="project" value="UniProtKB-KW"/>
</dbReference>
<keyword evidence="11 12" id="KW-0804">Transcription</keyword>